<keyword evidence="7" id="KW-1185">Reference proteome</keyword>
<dbReference type="AlphaFoldDB" id="A0ABD2WW97"/>
<evidence type="ECO:0000256" key="5">
    <source>
        <dbReference type="SAM" id="MobiDB-lite"/>
    </source>
</evidence>
<dbReference type="Proteomes" id="UP001627154">
    <property type="component" value="Unassembled WGS sequence"/>
</dbReference>
<proteinExistence type="inferred from homology"/>
<evidence type="ECO:0000256" key="1">
    <source>
        <dbReference type="ARBA" id="ARBA00007791"/>
    </source>
</evidence>
<evidence type="ECO:0000256" key="3">
    <source>
        <dbReference type="ARBA" id="ARBA00023054"/>
    </source>
</evidence>
<protein>
    <recommendedName>
        <fullName evidence="2">Endosome-associated-trafficking regulator 1</fullName>
    </recommendedName>
</protein>
<keyword evidence="3 4" id="KW-0175">Coiled coil</keyword>
<feature type="region of interest" description="Disordered" evidence="5">
    <location>
        <begin position="1"/>
        <end position="41"/>
    </location>
</feature>
<dbReference type="PANTHER" id="PTHR31259:SF3">
    <property type="entry name" value="ENDOSOME-ASSOCIATED-TRAFFICKING REGULATOR 1"/>
    <property type="match status" value="1"/>
</dbReference>
<dbReference type="PANTHER" id="PTHR31259">
    <property type="entry name" value="ENDOSOME-ASSOCIATED TRAFFICKING REGULATOR 1"/>
    <property type="match status" value="1"/>
</dbReference>
<evidence type="ECO:0000313" key="6">
    <source>
        <dbReference type="EMBL" id="KAL3397371.1"/>
    </source>
</evidence>
<feature type="region of interest" description="Disordered" evidence="5">
    <location>
        <begin position="237"/>
        <end position="262"/>
    </location>
</feature>
<feature type="compositionally biased region" description="Basic and acidic residues" evidence="5">
    <location>
        <begin position="14"/>
        <end position="24"/>
    </location>
</feature>
<organism evidence="6 7">
    <name type="scientific">Trichogramma kaykai</name>
    <dbReference type="NCBI Taxonomy" id="54128"/>
    <lineage>
        <taxon>Eukaryota</taxon>
        <taxon>Metazoa</taxon>
        <taxon>Ecdysozoa</taxon>
        <taxon>Arthropoda</taxon>
        <taxon>Hexapoda</taxon>
        <taxon>Insecta</taxon>
        <taxon>Pterygota</taxon>
        <taxon>Neoptera</taxon>
        <taxon>Endopterygota</taxon>
        <taxon>Hymenoptera</taxon>
        <taxon>Apocrita</taxon>
        <taxon>Proctotrupomorpha</taxon>
        <taxon>Chalcidoidea</taxon>
        <taxon>Trichogrammatidae</taxon>
        <taxon>Trichogramma</taxon>
    </lineage>
</organism>
<gene>
    <name evidence="6" type="ORF">TKK_008935</name>
</gene>
<name>A0ABD2WW97_9HYME</name>
<feature type="compositionally biased region" description="Polar residues" evidence="5">
    <location>
        <begin position="238"/>
        <end position="262"/>
    </location>
</feature>
<accession>A0ABD2WW97</accession>
<reference evidence="6 7" key="1">
    <citation type="journal article" date="2024" name="bioRxiv">
        <title>A reference genome for Trichogramma kaykai: A tiny desert-dwelling parasitoid wasp with competing sex-ratio distorters.</title>
        <authorList>
            <person name="Culotta J."/>
            <person name="Lindsey A.R."/>
        </authorList>
    </citation>
    <scope>NUCLEOTIDE SEQUENCE [LARGE SCALE GENOMIC DNA]</scope>
    <source>
        <strain evidence="6 7">KSX58</strain>
    </source>
</reference>
<sequence length="441" mass="49470">MSPSSSSGSSGDEADSRKSREDWRTNNGAKPRRKAKTAAKREEGLFSLKQFLKNESQTNHQYAGARPKVYEPQSWTPEPVSCHETGKYTRNPTELPDFVQDHLVIEQCYLGNQNSPGVASVEVDNLPDFALNSVGKRPNRYHNDQWKRSLDDSAERLFDLTENLNQNQVIVPHANSLDLPKLEVVDGEAADVPESLGFPFDLQISRSSESNSHADVSVNNTLPEAISNSTKLLPDFLSDTSVRNRGTPSSDRPDFSGSNDSMNHWLTLENERLRNELQMARRQSHERSLRIDSLEAELMTRRQSVNTESANLEKTMQQIEDNLKRSTKRAVNAESTVASLKKELDSLSIENMMLRTENRDLREAIGVDSNGLGNSDFRMRRLANDLRNAANNAEVSLRQLMSGVNNLRVLASTLENGDRIEDRTKDFLPDFDEDNAAGPAL</sequence>
<evidence type="ECO:0000256" key="2">
    <source>
        <dbReference type="ARBA" id="ARBA00016007"/>
    </source>
</evidence>
<dbReference type="EMBL" id="JBJJXI010000066">
    <property type="protein sequence ID" value="KAL3397371.1"/>
    <property type="molecule type" value="Genomic_DNA"/>
</dbReference>
<feature type="compositionally biased region" description="Low complexity" evidence="5">
    <location>
        <begin position="1"/>
        <end position="11"/>
    </location>
</feature>
<feature type="coiled-coil region" evidence="4">
    <location>
        <begin position="263"/>
        <end position="399"/>
    </location>
</feature>
<dbReference type="InterPro" id="IPR026757">
    <property type="entry name" value="ENTR1"/>
</dbReference>
<comment type="caution">
    <text evidence="6">The sequence shown here is derived from an EMBL/GenBank/DDBJ whole genome shotgun (WGS) entry which is preliminary data.</text>
</comment>
<evidence type="ECO:0000256" key="4">
    <source>
        <dbReference type="SAM" id="Coils"/>
    </source>
</evidence>
<evidence type="ECO:0000313" key="7">
    <source>
        <dbReference type="Proteomes" id="UP001627154"/>
    </source>
</evidence>
<comment type="similarity">
    <text evidence="1">Belongs to the ENTR1 family.</text>
</comment>